<feature type="compositionally biased region" description="Basic and acidic residues" evidence="5">
    <location>
        <begin position="1046"/>
        <end position="1074"/>
    </location>
</feature>
<sequence>MSSSDSDDEILAGGGSGIGTRRQLRRRAGAAGAGTGAGRRLRDEDTEEDSGSEIEQARPKKGKKIPLPAEEDEAGPSGVQQNAASDNDSSAWESDWNSDEEKLLKQGGQEAAAALVSKLGYASDSSTSSGDGDKCPICLLSLNDQEVGVPEVCDHMFCAPCIEEWAKNVTTCPIDRKNFDAINVYKSVDRKQLVRKNQVQTKPADDVPVLEDHELTYCEVCRRPDREDTMLLCDACNLGFHMECLSPPLEIVPVGSWYCDCCFASASEEDDEEVNDLLNDLDNEMGGLRQTRLRQRMYSPPRIVRTRQSERIRSTILTRTSTAVRLNVVQDDQQPGPSSRRTARTATTAAAAAAPSRSVRKRRKRRTRRKILHMIISEYDVNNDDEKFAVRRKKIYKTLKRLSKKRSKRKRTSRGSRSTRKSAAGVSSGMEGAVADLQQQRFSTGIPTLKLFGGANDLEYFSDEEGGDDLEADVSIGGRGETALQSVRAAIRNPLGRRRALKSGFEPSSSSGPVDLLGSIMQDQTRWHSKQGTKDIKIDNGKIIFQAEVPSKKTNQVPGASQAGLGQNSSGNAGLPGTSSAGTADSTSSNAAGGSASTAGPSSSSAGASVASSSSGGAGGSGGSGRGNDLFDPLDTSIFVDLPPLKGKENEKEKQKKKDDTEDPMDTSIFVDLPPIGATDKDKKKKNDEFDMFGKESPIPLPQRPPASQVPLNPAPEISTTTTPDGAEPGPSRGFGKFKFTMTSEPDNDNCPNMSMYSSETLEYTKNTGGGEDPYDPLDSEQKTDDEGGERDEDLVQLDDEDPVEQPLPAEPQDQQEGIPNGTDKLPTGDPDHDAFDSDSEDELKQIEEVEGPEPEPSTELEALTPPLTTTVAASLVTSSTAITTVASVASSVDEGNGPIASSAQGGEEDRSYTPCLDEKYQEARREHDRSGNTPDLPPVGSPKEGIDGMDTELISEEDEDTFKEDETAAASTSKATSSGAARRKDATFKKVNKRGKERNYRGDKDKDTSGKRKDRNDNKENDSRRSRDRDRDRDRNRSSRRPRRKELPRYDVRTVIAEKRPKVVKDPFGRDVTPKPVSKTRSRSPAERRREMSISLSPEPPRRFNRRRSVSPRFNRARNRTPPTFFRRSRSPEAPPGGRPVRLRSVSRSRSPIVHRHRPSRSVSRSASPPGRHGGRVPVMAPKSRSVSPQLGRGKAKKPKKKKGRQAASPSRSRSPSEGRGGKKKGKKSRKKKNKHRGGSPSGAAGSAQKKKKSRRRSTSPMLSPSRSRSGSPIPGQTTGVLTERFAKVRQQNSWTPPPPTRPKTNGTNLTVILTNEEALAKQAKERERKRKEARRRDRARDKNLPSKEVFTSGDNILVSVSFNDKNLNKENQQAAGGEGGEVSAAAAQKRMKDIAKKRAEAEKAKRKRLERLKKTRGEAPKPVVIIDLDRSPFRVITPSPRAVIVLSDSDAEKEKERREGTSGVANGGQSTAEANATGGASTSQRKSPAERHDEDMFGPKTPPGFPSQPQPSQGKPAAPKFTMQVKSKSTNLRPLNPLYEPGELDEGKTPERMDNAESSNYNMVGPNTPPEPAPQSPSPDVYDPFEPTKSPSPSPSRRDNASIERLSDLDDAVLPSSSGKVDGPDSGAGGDPKADSQNADESMNGDQEPPPTRGSKITILSNIVISQPSNSGQGVVSGSGVSSANQQLNSTGDDSDVIFDDFVSSSAPAPSNNVGYSKSSSANPIKSYSTAANSSSLISKLPLPPGAAGGQKFSDFINPTDSPYSPGASDFDDLFEPGGELDSPPPAPTKQSYKPTKIPTKGAKKGGGGGGGNFDNLFGGSPANNFGKRKKGGHKRRGKPKGGDDEEDVSKLSTKERFMRKLNRLERVVEEVKLVIKPFYNKKQINKEEYKDILRRAVPKICHSRTGEINPIKIQKLIKAYVHKVRARRRLAKKGGAGGGGGGGPVGLPGVNINPMII</sequence>
<keyword evidence="1" id="KW-0479">Metal-binding</keyword>
<feature type="compositionally biased region" description="Basic residues" evidence="5">
    <location>
        <begin position="1406"/>
        <end position="1416"/>
    </location>
</feature>
<feature type="compositionally biased region" description="Basic and acidic residues" evidence="5">
    <location>
        <begin position="1598"/>
        <end position="1610"/>
    </location>
</feature>
<dbReference type="PANTHER" id="PTHR12618">
    <property type="entry name" value="PHD AND RING FINGER DOMAIN-CONTAINING PROTEIN 1"/>
    <property type="match status" value="1"/>
</dbReference>
<dbReference type="Pfam" id="PF23030">
    <property type="entry name" value="SCAF11-like_C"/>
    <property type="match status" value="1"/>
</dbReference>
<dbReference type="InterPro" id="IPR047157">
    <property type="entry name" value="PHRF1/Atg35"/>
</dbReference>
<dbReference type="PROSITE" id="PS01359">
    <property type="entry name" value="ZF_PHD_1"/>
    <property type="match status" value="1"/>
</dbReference>
<feature type="region of interest" description="Disordered" evidence="5">
    <location>
        <begin position="401"/>
        <end position="431"/>
    </location>
</feature>
<feature type="compositionally biased region" description="Basic residues" evidence="5">
    <location>
        <begin position="1829"/>
        <end position="1842"/>
    </location>
</feature>
<evidence type="ECO:0000256" key="4">
    <source>
        <dbReference type="PROSITE-ProRule" id="PRU00175"/>
    </source>
</evidence>
<keyword evidence="3" id="KW-0862">Zinc</keyword>
<dbReference type="SUPFAM" id="SSF57903">
    <property type="entry name" value="FYVE/PHD zinc finger"/>
    <property type="match status" value="1"/>
</dbReference>
<feature type="compositionally biased region" description="Low complexity" evidence="5">
    <location>
        <begin position="1162"/>
        <end position="1172"/>
    </location>
</feature>
<dbReference type="InterPro" id="IPR019786">
    <property type="entry name" value="Zinc_finger_PHD-type_CS"/>
</dbReference>
<dbReference type="SMART" id="SM00249">
    <property type="entry name" value="PHD"/>
    <property type="match status" value="1"/>
</dbReference>
<dbReference type="InterPro" id="IPR017907">
    <property type="entry name" value="Znf_RING_CS"/>
</dbReference>
<dbReference type="SUPFAM" id="SSF57850">
    <property type="entry name" value="RING/U-box"/>
    <property type="match status" value="1"/>
</dbReference>
<dbReference type="Pfam" id="PF13639">
    <property type="entry name" value="zf-RING_2"/>
    <property type="match status" value="1"/>
</dbReference>
<feature type="compositionally biased region" description="Basic residues" evidence="5">
    <location>
        <begin position="1223"/>
        <end position="1239"/>
    </location>
</feature>
<dbReference type="Gene3D" id="3.30.40.10">
    <property type="entry name" value="Zinc/RING finger domain, C3HC4 (zinc finger)"/>
    <property type="match status" value="2"/>
</dbReference>
<feature type="compositionally biased region" description="Low complexity" evidence="5">
    <location>
        <begin position="338"/>
        <end position="357"/>
    </location>
</feature>
<feature type="compositionally biased region" description="Basic residues" evidence="5">
    <location>
        <begin position="1104"/>
        <end position="1120"/>
    </location>
</feature>
<feature type="compositionally biased region" description="Low complexity" evidence="5">
    <location>
        <begin position="1668"/>
        <end position="1689"/>
    </location>
</feature>
<evidence type="ECO:0000256" key="5">
    <source>
        <dbReference type="SAM" id="MobiDB-lite"/>
    </source>
</evidence>
<feature type="compositionally biased region" description="Polar residues" evidence="5">
    <location>
        <begin position="552"/>
        <end position="572"/>
    </location>
</feature>
<feature type="compositionally biased region" description="Low complexity" evidence="5">
    <location>
        <begin position="577"/>
        <end position="615"/>
    </location>
</feature>
<feature type="compositionally biased region" description="Polar residues" evidence="5">
    <location>
        <begin position="741"/>
        <end position="767"/>
    </location>
</feature>
<dbReference type="Pfam" id="PF00628">
    <property type="entry name" value="PHD"/>
    <property type="match status" value="1"/>
</dbReference>
<protein>
    <submittedName>
        <fullName evidence="8">PHD and RING finger domain-containing protein 1</fullName>
    </submittedName>
</protein>
<feature type="compositionally biased region" description="Basic and acidic residues" evidence="5">
    <location>
        <begin position="1547"/>
        <end position="1557"/>
    </location>
</feature>
<feature type="compositionally biased region" description="Basic residues" evidence="5">
    <location>
        <begin position="1250"/>
        <end position="1259"/>
    </location>
</feature>
<keyword evidence="2 4" id="KW-0863">Zinc-finger</keyword>
<dbReference type="PROSITE" id="PS50089">
    <property type="entry name" value="ZF_RING_2"/>
    <property type="match status" value="1"/>
</dbReference>
<feature type="compositionally biased region" description="Basic and acidic residues" evidence="5">
    <location>
        <begin position="1452"/>
        <end position="1462"/>
    </location>
</feature>
<feature type="compositionally biased region" description="Basic and acidic residues" evidence="5">
    <location>
        <begin position="908"/>
        <end position="931"/>
    </location>
</feature>
<dbReference type="InterPro" id="IPR057031">
    <property type="entry name" value="SFR19-like_C"/>
</dbReference>
<dbReference type="EMBL" id="HBUE01342411">
    <property type="protein sequence ID" value="CAG6599201.1"/>
    <property type="molecule type" value="Transcribed_RNA"/>
</dbReference>
<feature type="compositionally biased region" description="Low complexity" evidence="5">
    <location>
        <begin position="1260"/>
        <end position="1276"/>
    </location>
</feature>
<evidence type="ECO:0000256" key="3">
    <source>
        <dbReference type="ARBA" id="ARBA00022833"/>
    </source>
</evidence>
<evidence type="ECO:0000313" key="8">
    <source>
        <dbReference type="EMBL" id="CAG6547018.1"/>
    </source>
</evidence>
<feature type="compositionally biased region" description="Basic and acidic residues" evidence="5">
    <location>
        <begin position="1392"/>
        <end position="1405"/>
    </location>
</feature>
<feature type="region of interest" description="Disordered" evidence="5">
    <location>
        <begin position="1370"/>
        <end position="1422"/>
    </location>
</feature>
<evidence type="ECO:0000259" key="7">
    <source>
        <dbReference type="PROSITE" id="PS50089"/>
    </source>
</evidence>
<dbReference type="InterPro" id="IPR019787">
    <property type="entry name" value="Znf_PHD-finger"/>
</dbReference>
<feature type="compositionally biased region" description="Basic and acidic residues" evidence="5">
    <location>
        <begin position="679"/>
        <end position="694"/>
    </location>
</feature>
<feature type="domain" description="RING-type" evidence="7">
    <location>
        <begin position="135"/>
        <end position="176"/>
    </location>
</feature>
<feature type="compositionally biased region" description="Low complexity" evidence="5">
    <location>
        <begin position="969"/>
        <end position="981"/>
    </location>
</feature>
<dbReference type="PROSITE" id="PS00518">
    <property type="entry name" value="ZF_RING_1"/>
    <property type="match status" value="1"/>
</dbReference>
<evidence type="ECO:0000256" key="1">
    <source>
        <dbReference type="ARBA" id="ARBA00022723"/>
    </source>
</evidence>
<proteinExistence type="predicted"/>
<dbReference type="CDD" id="cd15536">
    <property type="entry name" value="PHD_PHRF1"/>
    <property type="match status" value="1"/>
</dbReference>
<feature type="compositionally biased region" description="Polar residues" evidence="5">
    <location>
        <begin position="1526"/>
        <end position="1535"/>
    </location>
</feature>
<dbReference type="InterPro" id="IPR001841">
    <property type="entry name" value="Znf_RING"/>
</dbReference>
<feature type="compositionally biased region" description="Basic and acidic residues" evidence="5">
    <location>
        <begin position="998"/>
        <end position="1038"/>
    </location>
</feature>
<organism evidence="8">
    <name type="scientific">Culex pipiens</name>
    <name type="common">House mosquito</name>
    <dbReference type="NCBI Taxonomy" id="7175"/>
    <lineage>
        <taxon>Eukaryota</taxon>
        <taxon>Metazoa</taxon>
        <taxon>Ecdysozoa</taxon>
        <taxon>Arthropoda</taxon>
        <taxon>Hexapoda</taxon>
        <taxon>Insecta</taxon>
        <taxon>Pterygota</taxon>
        <taxon>Neoptera</taxon>
        <taxon>Endopterygota</taxon>
        <taxon>Diptera</taxon>
        <taxon>Nematocera</taxon>
        <taxon>Culicoidea</taxon>
        <taxon>Culicidae</taxon>
        <taxon>Culicinae</taxon>
        <taxon>Culicini</taxon>
        <taxon>Culex</taxon>
        <taxon>Culex</taxon>
    </lineage>
</organism>
<feature type="compositionally biased region" description="Pro residues" evidence="5">
    <location>
        <begin position="1502"/>
        <end position="1511"/>
    </location>
</feature>
<feature type="compositionally biased region" description="Polar residues" evidence="5">
    <location>
        <begin position="78"/>
        <end position="92"/>
    </location>
</feature>
<dbReference type="PROSITE" id="PS50016">
    <property type="entry name" value="ZF_PHD_2"/>
    <property type="match status" value="1"/>
</dbReference>
<accession>A0A8D8I560</accession>
<feature type="region of interest" description="Disordered" evidence="5">
    <location>
        <begin position="1439"/>
        <end position="1853"/>
    </location>
</feature>
<feature type="region of interest" description="Disordered" evidence="5">
    <location>
        <begin position="330"/>
        <end position="367"/>
    </location>
</feature>
<feature type="compositionally biased region" description="Polar residues" evidence="5">
    <location>
        <begin position="1709"/>
        <end position="1735"/>
    </location>
</feature>
<feature type="compositionally biased region" description="Pro residues" evidence="5">
    <location>
        <begin position="1569"/>
        <end position="1579"/>
    </location>
</feature>
<feature type="compositionally biased region" description="Gly residues" evidence="5">
    <location>
        <begin position="616"/>
        <end position="626"/>
    </location>
</feature>
<feature type="region of interest" description="Disordered" evidence="5">
    <location>
        <begin position="1"/>
        <end position="108"/>
    </location>
</feature>
<feature type="compositionally biased region" description="Basic residues" evidence="5">
    <location>
        <begin position="1195"/>
        <end position="1206"/>
    </location>
</feature>
<feature type="compositionally biased region" description="Polar residues" evidence="5">
    <location>
        <begin position="1304"/>
        <end position="1315"/>
    </location>
</feature>
<evidence type="ECO:0000259" key="6">
    <source>
        <dbReference type="PROSITE" id="PS50016"/>
    </source>
</evidence>
<feature type="compositionally biased region" description="Acidic residues" evidence="5">
    <location>
        <begin position="1"/>
        <end position="10"/>
    </location>
</feature>
<dbReference type="InterPro" id="IPR013083">
    <property type="entry name" value="Znf_RING/FYVE/PHD"/>
</dbReference>
<feature type="region of interest" description="Disordered" evidence="5">
    <location>
        <begin position="549"/>
        <end position="867"/>
    </location>
</feature>
<feature type="compositionally biased region" description="Acidic residues" evidence="5">
    <location>
        <begin position="948"/>
        <end position="964"/>
    </location>
</feature>
<feature type="compositionally biased region" description="Basic and acidic residues" evidence="5">
    <location>
        <begin position="1336"/>
        <end position="1347"/>
    </location>
</feature>
<feature type="compositionally biased region" description="Basic and acidic residues" evidence="5">
    <location>
        <begin position="1489"/>
        <end position="1499"/>
    </location>
</feature>
<feature type="compositionally biased region" description="Basic residues" evidence="5">
    <location>
        <begin position="358"/>
        <end position="367"/>
    </location>
</feature>
<dbReference type="SMART" id="SM00184">
    <property type="entry name" value="RING"/>
    <property type="match status" value="1"/>
</dbReference>
<reference evidence="8" key="1">
    <citation type="submission" date="2021-05" db="EMBL/GenBank/DDBJ databases">
        <authorList>
            <person name="Alioto T."/>
            <person name="Alioto T."/>
            <person name="Gomez Garrido J."/>
        </authorList>
    </citation>
    <scope>NUCLEOTIDE SEQUENCE</scope>
</reference>
<feature type="compositionally biased region" description="Low complexity" evidence="5">
    <location>
        <begin position="1372"/>
        <end position="1390"/>
    </location>
</feature>
<dbReference type="EMBL" id="HBUE01235500">
    <property type="protein sequence ID" value="CAG6547018.1"/>
    <property type="molecule type" value="Transcribed_RNA"/>
</dbReference>
<feature type="compositionally biased region" description="Low complexity" evidence="5">
    <location>
        <begin position="1512"/>
        <end position="1522"/>
    </location>
</feature>
<feature type="compositionally biased region" description="Basic and acidic residues" evidence="5">
    <location>
        <begin position="646"/>
        <end position="660"/>
    </location>
</feature>
<feature type="compositionally biased region" description="Acidic residues" evidence="5">
    <location>
        <begin position="849"/>
        <end position="859"/>
    </location>
</feature>
<feature type="compositionally biased region" description="Acidic residues" evidence="5">
    <location>
        <begin position="787"/>
        <end position="804"/>
    </location>
</feature>
<name>A0A8D8I560_CULPI</name>
<feature type="compositionally biased region" description="Basic residues" evidence="5">
    <location>
        <begin position="401"/>
        <end position="420"/>
    </location>
</feature>
<evidence type="ECO:0000256" key="2">
    <source>
        <dbReference type="ARBA" id="ARBA00022771"/>
    </source>
</evidence>
<dbReference type="InterPro" id="IPR011011">
    <property type="entry name" value="Znf_FYVE_PHD"/>
</dbReference>
<feature type="compositionally biased region" description="Polar residues" evidence="5">
    <location>
        <begin position="1465"/>
        <end position="1488"/>
    </location>
</feature>
<feature type="domain" description="PHD-type" evidence="6">
    <location>
        <begin position="215"/>
        <end position="265"/>
    </location>
</feature>
<feature type="compositionally biased region" description="Basic residues" evidence="5">
    <location>
        <begin position="1142"/>
        <end position="1161"/>
    </location>
</feature>
<dbReference type="PANTHER" id="PTHR12618:SF20">
    <property type="entry name" value="PHD AND RING FINGER DOMAIN-CONTAINING PROTEIN 1"/>
    <property type="match status" value="1"/>
</dbReference>
<feature type="region of interest" description="Disordered" evidence="5">
    <location>
        <begin position="889"/>
        <end position="1350"/>
    </location>
</feature>
<dbReference type="InterPro" id="IPR001965">
    <property type="entry name" value="Znf_PHD"/>
</dbReference>
<feature type="compositionally biased region" description="Polar residues" evidence="5">
    <location>
        <begin position="1637"/>
        <end position="1647"/>
    </location>
</feature>
<dbReference type="GO" id="GO:0008270">
    <property type="term" value="F:zinc ion binding"/>
    <property type="evidence" value="ECO:0007669"/>
    <property type="project" value="UniProtKB-KW"/>
</dbReference>